<keyword evidence="3" id="KW-1185">Reference proteome</keyword>
<feature type="chain" id="PRO_5040461905" evidence="1">
    <location>
        <begin position="20"/>
        <end position="265"/>
    </location>
</feature>
<evidence type="ECO:0000313" key="2">
    <source>
        <dbReference type="EMBL" id="CAH2351656.1"/>
    </source>
</evidence>
<dbReference type="OrthoDB" id="4019908at2759"/>
<protein>
    <submittedName>
        <fullName evidence="2">Uncharacterized protein</fullName>
    </submittedName>
</protein>
<organism evidence="2 3">
    <name type="scientific">[Candida] railenensis</name>
    <dbReference type="NCBI Taxonomy" id="45579"/>
    <lineage>
        <taxon>Eukaryota</taxon>
        <taxon>Fungi</taxon>
        <taxon>Dikarya</taxon>
        <taxon>Ascomycota</taxon>
        <taxon>Saccharomycotina</taxon>
        <taxon>Pichiomycetes</taxon>
        <taxon>Debaryomycetaceae</taxon>
        <taxon>Kurtzmaniella</taxon>
    </lineage>
</organism>
<gene>
    <name evidence="2" type="ORF">CLIB1423_04S03026</name>
</gene>
<keyword evidence="1" id="KW-0732">Signal</keyword>
<accession>A0A9P0QMV6</accession>
<evidence type="ECO:0000256" key="1">
    <source>
        <dbReference type="SAM" id="SignalP"/>
    </source>
</evidence>
<dbReference type="AlphaFoldDB" id="A0A9P0QMV6"/>
<dbReference type="Proteomes" id="UP000837801">
    <property type="component" value="Unassembled WGS sequence"/>
</dbReference>
<dbReference type="EMBL" id="CAKXYY010000004">
    <property type="protein sequence ID" value="CAH2351656.1"/>
    <property type="molecule type" value="Genomic_DNA"/>
</dbReference>
<comment type="caution">
    <text evidence="2">The sequence shown here is derived from an EMBL/GenBank/DDBJ whole genome shotgun (WGS) entry which is preliminary data.</text>
</comment>
<sequence length="265" mass="29431">MRFSYCVCLFISINAAACAYDSLSISGRIKSLKPSRLLKIFNDVKYEAYEVEDLEGISISKLRKYGIARILSTNSIIVSESLAENVLDPFNLSLDGIFKKGKSALLNDFYEISYQDMATTSSYSPWKPIDDCVSTKRSNGPVTVTRGWSTSIGTGVTTTLKLATMFGVTPSFSTDYFGVVGVSGAITCTAESGKMLQFVVRNQIFNISGIKKRKVNIKEIRGRWGQGVSELDYSDDGWEEEPVYSIINSRNIQTYCITDPKYQTC</sequence>
<proteinExistence type="predicted"/>
<reference evidence="2" key="1">
    <citation type="submission" date="2022-03" db="EMBL/GenBank/DDBJ databases">
        <authorList>
            <person name="Legras J.-L."/>
            <person name="Devillers H."/>
            <person name="Grondin C."/>
        </authorList>
    </citation>
    <scope>NUCLEOTIDE SEQUENCE</scope>
    <source>
        <strain evidence="2">CLIB 1423</strain>
    </source>
</reference>
<evidence type="ECO:0000313" key="3">
    <source>
        <dbReference type="Proteomes" id="UP000837801"/>
    </source>
</evidence>
<name>A0A9P0QMV6_9ASCO</name>
<feature type="signal peptide" evidence="1">
    <location>
        <begin position="1"/>
        <end position="19"/>
    </location>
</feature>